<reference evidence="1" key="1">
    <citation type="journal article" date="2014" name="Front. Microbiol.">
        <title>High frequency of phylogenetically diverse reductive dehalogenase-homologous genes in deep subseafloor sedimentary metagenomes.</title>
        <authorList>
            <person name="Kawai M."/>
            <person name="Futagami T."/>
            <person name="Toyoda A."/>
            <person name="Takaki Y."/>
            <person name="Nishi S."/>
            <person name="Hori S."/>
            <person name="Arai W."/>
            <person name="Tsubouchi T."/>
            <person name="Morono Y."/>
            <person name="Uchiyama I."/>
            <person name="Ito T."/>
            <person name="Fujiyama A."/>
            <person name="Inagaki F."/>
            <person name="Takami H."/>
        </authorList>
    </citation>
    <scope>NUCLEOTIDE SEQUENCE</scope>
    <source>
        <strain evidence="1">Expedition CK06-06</strain>
    </source>
</reference>
<dbReference type="AlphaFoldDB" id="X1CZN9"/>
<gene>
    <name evidence="1" type="ORF">S01H4_51306</name>
</gene>
<feature type="non-terminal residue" evidence="1">
    <location>
        <position position="1"/>
    </location>
</feature>
<dbReference type="EMBL" id="BART01029201">
    <property type="protein sequence ID" value="GAG98357.1"/>
    <property type="molecule type" value="Genomic_DNA"/>
</dbReference>
<proteinExistence type="predicted"/>
<evidence type="ECO:0000313" key="1">
    <source>
        <dbReference type="EMBL" id="GAG98357.1"/>
    </source>
</evidence>
<name>X1CZN9_9ZZZZ</name>
<sequence>VIYLLQAEHFKIVELAYPNLIDIPLSCSSENLSVHSPQIALTNVVFMGNV</sequence>
<accession>X1CZN9</accession>
<organism evidence="1">
    <name type="scientific">marine sediment metagenome</name>
    <dbReference type="NCBI Taxonomy" id="412755"/>
    <lineage>
        <taxon>unclassified sequences</taxon>
        <taxon>metagenomes</taxon>
        <taxon>ecological metagenomes</taxon>
    </lineage>
</organism>
<comment type="caution">
    <text evidence="1">The sequence shown here is derived from an EMBL/GenBank/DDBJ whole genome shotgun (WGS) entry which is preliminary data.</text>
</comment>
<protein>
    <submittedName>
        <fullName evidence="1">Uncharacterized protein</fullName>
    </submittedName>
</protein>